<gene>
    <name evidence="1" type="ORF">UW68_C0027G0016</name>
</gene>
<dbReference type="STRING" id="1618384.UW68_C0027G0016"/>
<dbReference type="EMBL" id="LCJG01000027">
    <property type="protein sequence ID" value="KKT72730.1"/>
    <property type="molecule type" value="Genomic_DNA"/>
</dbReference>
<comment type="caution">
    <text evidence="1">The sequence shown here is derived from an EMBL/GenBank/DDBJ whole genome shotgun (WGS) entry which is preliminary data.</text>
</comment>
<evidence type="ECO:0000313" key="1">
    <source>
        <dbReference type="EMBL" id="KKT72730.1"/>
    </source>
</evidence>
<protein>
    <submittedName>
        <fullName evidence="1">Uncharacterized protein</fullName>
    </submittedName>
</protein>
<accession>A0A0G1JMY9</accession>
<sequence>MKRIARMATHVPVLVRAFDLSEGDVLEVGTGYFSTTILDWLCAISGRKLVSYETDPKWFERAKRLQSDYHDIIFVENWDKIPLDKKHWGLAFIDHSPHLRRAIEIERLKDKAEYIVAHDTEPRSEKGYDYPRIYPLFKYRFDYKKAEPWTSVLSNFHALTKFK</sequence>
<organism evidence="1 2">
    <name type="scientific">Candidatus Collierbacteria bacterium GW2011_GWB1_44_6</name>
    <dbReference type="NCBI Taxonomy" id="1618384"/>
    <lineage>
        <taxon>Bacteria</taxon>
        <taxon>Candidatus Collieribacteriota</taxon>
    </lineage>
</organism>
<dbReference type="SUPFAM" id="SSF53335">
    <property type="entry name" value="S-adenosyl-L-methionine-dependent methyltransferases"/>
    <property type="match status" value="1"/>
</dbReference>
<proteinExistence type="predicted"/>
<dbReference type="AlphaFoldDB" id="A0A0G1JMY9"/>
<evidence type="ECO:0000313" key="2">
    <source>
        <dbReference type="Proteomes" id="UP000034835"/>
    </source>
</evidence>
<name>A0A0G1JMY9_9BACT</name>
<reference evidence="1 2" key="1">
    <citation type="journal article" date="2015" name="Nature">
        <title>rRNA introns, odd ribosomes, and small enigmatic genomes across a large radiation of phyla.</title>
        <authorList>
            <person name="Brown C.T."/>
            <person name="Hug L.A."/>
            <person name="Thomas B.C."/>
            <person name="Sharon I."/>
            <person name="Castelle C.J."/>
            <person name="Singh A."/>
            <person name="Wilkins M.J."/>
            <person name="Williams K.H."/>
            <person name="Banfield J.F."/>
        </authorList>
    </citation>
    <scope>NUCLEOTIDE SEQUENCE [LARGE SCALE GENOMIC DNA]</scope>
</reference>
<dbReference type="Gene3D" id="3.40.50.150">
    <property type="entry name" value="Vaccinia Virus protein VP39"/>
    <property type="match status" value="1"/>
</dbReference>
<dbReference type="InterPro" id="IPR029063">
    <property type="entry name" value="SAM-dependent_MTases_sf"/>
</dbReference>
<dbReference type="Proteomes" id="UP000034835">
    <property type="component" value="Unassembled WGS sequence"/>
</dbReference>